<keyword evidence="1" id="KW-1133">Transmembrane helix</keyword>
<dbReference type="InterPro" id="IPR050640">
    <property type="entry name" value="Bact_2-comp_sensor_kinase"/>
</dbReference>
<gene>
    <name evidence="3" type="ORF">RM541_15545</name>
</gene>
<dbReference type="GO" id="GO:0016301">
    <property type="term" value="F:kinase activity"/>
    <property type="evidence" value="ECO:0007669"/>
    <property type="project" value="UniProtKB-KW"/>
</dbReference>
<evidence type="ECO:0000313" key="3">
    <source>
        <dbReference type="EMBL" id="MDT0687781.1"/>
    </source>
</evidence>
<protein>
    <submittedName>
        <fullName evidence="3">Histidine kinase</fullName>
    </submittedName>
</protein>
<keyword evidence="3" id="KW-0808">Transferase</keyword>
<dbReference type="SUPFAM" id="SSF55874">
    <property type="entry name" value="ATPase domain of HSP90 chaperone/DNA topoisomerase II/histidine kinase"/>
    <property type="match status" value="1"/>
</dbReference>
<dbReference type="RefSeq" id="WP_311501054.1">
    <property type="nucleotide sequence ID" value="NZ_JAVRHN010000014.1"/>
</dbReference>
<dbReference type="Gene3D" id="3.30.565.10">
    <property type="entry name" value="Histidine kinase-like ATPase, C-terminal domain"/>
    <property type="match status" value="1"/>
</dbReference>
<dbReference type="Proteomes" id="UP001253848">
    <property type="component" value="Unassembled WGS sequence"/>
</dbReference>
<evidence type="ECO:0000256" key="1">
    <source>
        <dbReference type="SAM" id="Phobius"/>
    </source>
</evidence>
<feature type="domain" description="Signal transduction histidine kinase internal region" evidence="2">
    <location>
        <begin position="244"/>
        <end position="324"/>
    </location>
</feature>
<keyword evidence="1" id="KW-0812">Transmembrane</keyword>
<dbReference type="PANTHER" id="PTHR34220:SF7">
    <property type="entry name" value="SENSOR HISTIDINE KINASE YPDA"/>
    <property type="match status" value="1"/>
</dbReference>
<evidence type="ECO:0000259" key="2">
    <source>
        <dbReference type="Pfam" id="PF06580"/>
    </source>
</evidence>
<sequence length="445" mass="51487">MIRALIILLILGSYSGEINVQKSPLVPINSLLKNKHLKTESKFKLLIQASKISSYPNPEDGLNYSREALEMGNLLNNDALIVKAVLWETPNNYYQQHILKYHNIYHKEPEVTLRQVREALTMAIIINSIQEKNMALHVLSKIYEKIGDLPSLQPYKEHIVFQYLLIKNEKRAETVRKKMEFKMENPERKANGELTFQNKVLYIAVGSLLFLILCATFGYHQYKKQRDAQEYGKIAESEARVADMELKALRAQMNPHFIFNSLNAIRYYIAEKDIETADDYLVTFANLTRSILENSEKKYIPLAEEIRILKLYIEVEMLRMPERFSYSIIVSDNINQEKTLIPPMLIQPLVENSIWHGFAKNEKGLLKLKISKKKEALHIIIDDNGMGRKNSEHQVRTHNSMGLRLTENRLQILNNSNHKSGPCSLKITDKKKGTLIDLKLPLKMI</sequence>
<dbReference type="InterPro" id="IPR010559">
    <property type="entry name" value="Sig_transdc_His_kin_internal"/>
</dbReference>
<feature type="transmembrane region" description="Helical" evidence="1">
    <location>
        <begin position="200"/>
        <end position="219"/>
    </location>
</feature>
<keyword evidence="4" id="KW-1185">Reference proteome</keyword>
<comment type="caution">
    <text evidence="3">The sequence shown here is derived from an EMBL/GenBank/DDBJ whole genome shotgun (WGS) entry which is preliminary data.</text>
</comment>
<dbReference type="EMBL" id="JAVRHN010000014">
    <property type="protein sequence ID" value="MDT0687781.1"/>
    <property type="molecule type" value="Genomic_DNA"/>
</dbReference>
<dbReference type="Pfam" id="PF06580">
    <property type="entry name" value="His_kinase"/>
    <property type="match status" value="1"/>
</dbReference>
<dbReference type="InterPro" id="IPR036890">
    <property type="entry name" value="HATPase_C_sf"/>
</dbReference>
<evidence type="ECO:0000313" key="4">
    <source>
        <dbReference type="Proteomes" id="UP001253848"/>
    </source>
</evidence>
<proteinExistence type="predicted"/>
<keyword evidence="3" id="KW-0418">Kinase</keyword>
<organism evidence="3 4">
    <name type="scientific">Autumnicola psychrophila</name>
    <dbReference type="NCBI Taxonomy" id="3075592"/>
    <lineage>
        <taxon>Bacteria</taxon>
        <taxon>Pseudomonadati</taxon>
        <taxon>Bacteroidota</taxon>
        <taxon>Flavobacteriia</taxon>
        <taxon>Flavobacteriales</taxon>
        <taxon>Flavobacteriaceae</taxon>
        <taxon>Autumnicola</taxon>
    </lineage>
</organism>
<name>A0ABU3DVN3_9FLAO</name>
<accession>A0ABU3DVN3</accession>
<dbReference type="PANTHER" id="PTHR34220">
    <property type="entry name" value="SENSOR HISTIDINE KINASE YPDA"/>
    <property type="match status" value="1"/>
</dbReference>
<keyword evidence="1" id="KW-0472">Membrane</keyword>
<reference evidence="3 4" key="1">
    <citation type="submission" date="2023-09" db="EMBL/GenBank/DDBJ databases">
        <authorList>
            <person name="Rey-Velasco X."/>
        </authorList>
    </citation>
    <scope>NUCLEOTIDE SEQUENCE [LARGE SCALE GENOMIC DNA]</scope>
    <source>
        <strain evidence="3 4">F225</strain>
    </source>
</reference>